<dbReference type="STRING" id="1810919.A0A3D8RZN4"/>
<dbReference type="AlphaFoldDB" id="A0A3D8RZN4"/>
<proteinExistence type="predicted"/>
<dbReference type="InterPro" id="IPR016181">
    <property type="entry name" value="Acyl_CoA_acyltransferase"/>
</dbReference>
<evidence type="ECO:0000313" key="2">
    <source>
        <dbReference type="EMBL" id="RDW79314.1"/>
    </source>
</evidence>
<reference evidence="2 3" key="1">
    <citation type="journal article" date="2018" name="IMA Fungus">
        <title>IMA Genome-F 9: Draft genome sequence of Annulohypoxylon stygium, Aspergillus mulundensis, Berkeleyomyces basicola (syn. Thielaviopsis basicola), Ceratocystis smalleyi, two Cercospora beticola strains, Coleophoma cylindrospora, Fusarium fracticaudum, Phialophora cf. hyalina, and Morchella septimelata.</title>
        <authorList>
            <person name="Wingfield B.D."/>
            <person name="Bills G.F."/>
            <person name="Dong Y."/>
            <person name="Huang W."/>
            <person name="Nel W.J."/>
            <person name="Swalarsk-Parry B.S."/>
            <person name="Vaghefi N."/>
            <person name="Wilken P.M."/>
            <person name="An Z."/>
            <person name="de Beer Z.W."/>
            <person name="De Vos L."/>
            <person name="Chen L."/>
            <person name="Duong T.A."/>
            <person name="Gao Y."/>
            <person name="Hammerbacher A."/>
            <person name="Kikkert J.R."/>
            <person name="Li Y."/>
            <person name="Li H."/>
            <person name="Li K."/>
            <person name="Li Q."/>
            <person name="Liu X."/>
            <person name="Ma X."/>
            <person name="Naidoo K."/>
            <person name="Pethybridge S.J."/>
            <person name="Sun J."/>
            <person name="Steenkamp E.T."/>
            <person name="van der Nest M.A."/>
            <person name="van Wyk S."/>
            <person name="Wingfield M.J."/>
            <person name="Xiong C."/>
            <person name="Yue Q."/>
            <person name="Zhang X."/>
        </authorList>
    </citation>
    <scope>NUCLEOTIDE SEQUENCE [LARGE SCALE GENOMIC DNA]</scope>
    <source>
        <strain evidence="2 3">DSM 5745</strain>
    </source>
</reference>
<name>A0A3D8RZN4_9EURO</name>
<dbReference type="GO" id="GO:0016747">
    <property type="term" value="F:acyltransferase activity, transferring groups other than amino-acyl groups"/>
    <property type="evidence" value="ECO:0007669"/>
    <property type="project" value="InterPro"/>
</dbReference>
<dbReference type="PANTHER" id="PTHR42791:SF17">
    <property type="entry name" value="ACETYLTRANSFERASE, GNAT FAMILY FAMILY (AFU_ORTHOLOGUE AFUA_8G05690)"/>
    <property type="match status" value="1"/>
</dbReference>
<dbReference type="Proteomes" id="UP000256690">
    <property type="component" value="Unassembled WGS sequence"/>
</dbReference>
<comment type="caution">
    <text evidence="2">The sequence shown here is derived from an EMBL/GenBank/DDBJ whole genome shotgun (WGS) entry which is preliminary data.</text>
</comment>
<sequence>MDFSIEPVLPSDAPRIAEIYFSAFNNPLSMRLMPRNEEGYAFQVANYKKSAEEAQSGPEKDMVKVVGTAPGQDPVIAGFAQWKFYDGTPIDEGEKKEKTQWPSGSDAELCDSFFARVERERRTAIGEQPHYCLQLLAVDPAFSRRGLGEKLLKWGLDRADEKGLVTFISASPAGRGLYEKHDCKAVHNYEVVPGYSETSMVRPVAGLSRG</sequence>
<dbReference type="PROSITE" id="PS51186">
    <property type="entry name" value="GNAT"/>
    <property type="match status" value="1"/>
</dbReference>
<dbReference type="OrthoDB" id="2744543at2759"/>
<dbReference type="RefSeq" id="XP_026604014.1">
    <property type="nucleotide sequence ID" value="XM_026748182.1"/>
</dbReference>
<dbReference type="Pfam" id="PF00583">
    <property type="entry name" value="Acetyltransf_1"/>
    <property type="match status" value="1"/>
</dbReference>
<gene>
    <name evidence="2" type="ORF">DSM5745_06166</name>
</gene>
<keyword evidence="3" id="KW-1185">Reference proteome</keyword>
<protein>
    <recommendedName>
        <fullName evidence="1">N-acetyltransferase domain-containing protein</fullName>
    </recommendedName>
</protein>
<accession>A0A3D8RZN4</accession>
<evidence type="ECO:0000259" key="1">
    <source>
        <dbReference type="PROSITE" id="PS51186"/>
    </source>
</evidence>
<organism evidence="2 3">
    <name type="scientific">Aspergillus mulundensis</name>
    <dbReference type="NCBI Taxonomy" id="1810919"/>
    <lineage>
        <taxon>Eukaryota</taxon>
        <taxon>Fungi</taxon>
        <taxon>Dikarya</taxon>
        <taxon>Ascomycota</taxon>
        <taxon>Pezizomycotina</taxon>
        <taxon>Eurotiomycetes</taxon>
        <taxon>Eurotiomycetidae</taxon>
        <taxon>Eurotiales</taxon>
        <taxon>Aspergillaceae</taxon>
        <taxon>Aspergillus</taxon>
        <taxon>Aspergillus subgen. Nidulantes</taxon>
    </lineage>
</organism>
<dbReference type="GeneID" id="38116536"/>
<dbReference type="EMBL" id="PVWQ01000006">
    <property type="protein sequence ID" value="RDW79314.1"/>
    <property type="molecule type" value="Genomic_DNA"/>
</dbReference>
<feature type="domain" description="N-acetyltransferase" evidence="1">
    <location>
        <begin position="74"/>
        <end position="205"/>
    </location>
</feature>
<dbReference type="PANTHER" id="PTHR42791">
    <property type="entry name" value="GNAT FAMILY ACETYLTRANSFERASE"/>
    <property type="match status" value="1"/>
</dbReference>
<dbReference type="InterPro" id="IPR000182">
    <property type="entry name" value="GNAT_dom"/>
</dbReference>
<dbReference type="Gene3D" id="3.40.630.30">
    <property type="match status" value="1"/>
</dbReference>
<dbReference type="SUPFAM" id="SSF55729">
    <property type="entry name" value="Acyl-CoA N-acyltransferases (Nat)"/>
    <property type="match status" value="1"/>
</dbReference>
<evidence type="ECO:0000313" key="3">
    <source>
        <dbReference type="Proteomes" id="UP000256690"/>
    </source>
</evidence>
<dbReference type="CDD" id="cd04301">
    <property type="entry name" value="NAT_SF"/>
    <property type="match status" value="1"/>
</dbReference>
<dbReference type="InterPro" id="IPR052523">
    <property type="entry name" value="Trichothecene_AcTrans"/>
</dbReference>